<evidence type="ECO:0000313" key="2">
    <source>
        <dbReference type="EMBL" id="KAJ8532934.1"/>
    </source>
</evidence>
<evidence type="ECO:0000256" key="1">
    <source>
        <dbReference type="SAM" id="MobiDB-lite"/>
    </source>
</evidence>
<organism evidence="2 3">
    <name type="scientific">Anisodus acutangulus</name>
    <dbReference type="NCBI Taxonomy" id="402998"/>
    <lineage>
        <taxon>Eukaryota</taxon>
        <taxon>Viridiplantae</taxon>
        <taxon>Streptophyta</taxon>
        <taxon>Embryophyta</taxon>
        <taxon>Tracheophyta</taxon>
        <taxon>Spermatophyta</taxon>
        <taxon>Magnoliopsida</taxon>
        <taxon>eudicotyledons</taxon>
        <taxon>Gunneridae</taxon>
        <taxon>Pentapetalae</taxon>
        <taxon>asterids</taxon>
        <taxon>lamiids</taxon>
        <taxon>Solanales</taxon>
        <taxon>Solanaceae</taxon>
        <taxon>Solanoideae</taxon>
        <taxon>Hyoscyameae</taxon>
        <taxon>Anisodus</taxon>
    </lineage>
</organism>
<proteinExistence type="predicted"/>
<feature type="region of interest" description="Disordered" evidence="1">
    <location>
        <begin position="60"/>
        <end position="103"/>
    </location>
</feature>
<name>A0A9Q1LED3_9SOLA</name>
<dbReference type="AlphaFoldDB" id="A0A9Q1LED3"/>
<sequence length="167" mass="17982">MVAMAKRGRPRKDKQQTTIVATVGSAISARIIAQTLEQSNSQKVITPPAMQIRPIELNLSGTKGSSSKATKALQLGESSAQTLDRGGVSRSGPNPTSVTNETVQSEVFTPPEEVNVDQHPKQNWAALFKGNRSVDNGLTLAYITPDLIEGKVLVQLEKDEVEAETMK</sequence>
<feature type="compositionally biased region" description="Low complexity" evidence="1">
    <location>
        <begin position="60"/>
        <end position="73"/>
    </location>
</feature>
<evidence type="ECO:0000313" key="3">
    <source>
        <dbReference type="Proteomes" id="UP001152561"/>
    </source>
</evidence>
<reference evidence="3" key="1">
    <citation type="journal article" date="2023" name="Proc. Natl. Acad. Sci. U.S.A.">
        <title>Genomic and structural basis for evolution of tropane alkaloid biosynthesis.</title>
        <authorList>
            <person name="Wanga Y.-J."/>
            <person name="Taina T."/>
            <person name="Yua J.-Y."/>
            <person name="Lia J."/>
            <person name="Xua B."/>
            <person name="Chenc J."/>
            <person name="D'Auriad J.C."/>
            <person name="Huanga J.-P."/>
            <person name="Huanga S.-X."/>
        </authorList>
    </citation>
    <scope>NUCLEOTIDE SEQUENCE [LARGE SCALE GENOMIC DNA]</scope>
    <source>
        <strain evidence="3">cv. KIB-2019</strain>
    </source>
</reference>
<gene>
    <name evidence="2" type="ORF">K7X08_015823</name>
</gene>
<dbReference type="Proteomes" id="UP001152561">
    <property type="component" value="Unassembled WGS sequence"/>
</dbReference>
<accession>A0A9Q1LED3</accession>
<keyword evidence="3" id="KW-1185">Reference proteome</keyword>
<feature type="compositionally biased region" description="Polar residues" evidence="1">
    <location>
        <begin position="91"/>
        <end position="103"/>
    </location>
</feature>
<dbReference type="EMBL" id="JAJAGQ010000020">
    <property type="protein sequence ID" value="KAJ8532934.1"/>
    <property type="molecule type" value="Genomic_DNA"/>
</dbReference>
<comment type="caution">
    <text evidence="2">The sequence shown here is derived from an EMBL/GenBank/DDBJ whole genome shotgun (WGS) entry which is preliminary data.</text>
</comment>
<protein>
    <submittedName>
        <fullName evidence="2">Uncharacterized protein</fullName>
    </submittedName>
</protein>